<feature type="region of interest" description="Disordered" evidence="9">
    <location>
        <begin position="790"/>
        <end position="901"/>
    </location>
</feature>
<evidence type="ECO:0000256" key="4">
    <source>
        <dbReference type="ARBA" id="ARBA00022801"/>
    </source>
</evidence>
<evidence type="ECO:0000259" key="11">
    <source>
        <dbReference type="PROSITE" id="PS51192"/>
    </source>
</evidence>
<dbReference type="PROSITE" id="PS51192">
    <property type="entry name" value="HELICASE_ATP_BIND_1"/>
    <property type="match status" value="1"/>
</dbReference>
<feature type="domain" description="SAM" evidence="10">
    <location>
        <begin position="72"/>
        <end position="141"/>
    </location>
</feature>
<keyword evidence="3" id="KW-0547">Nucleotide-binding</keyword>
<dbReference type="PROSITE" id="PS50105">
    <property type="entry name" value="SAM_DOMAIN"/>
    <property type="match status" value="1"/>
</dbReference>
<feature type="compositionally biased region" description="Basic and acidic residues" evidence="9">
    <location>
        <begin position="818"/>
        <end position="829"/>
    </location>
</feature>
<feature type="compositionally biased region" description="Pro residues" evidence="9">
    <location>
        <begin position="418"/>
        <end position="429"/>
    </location>
</feature>
<comment type="subcellular location">
    <subcellularLocation>
        <location evidence="1">Nucleus</location>
    </subcellularLocation>
</comment>
<reference evidence="13 14" key="1">
    <citation type="journal article" date="2011" name="J. Gen. Appl. Microbiol.">
        <title>Draft genome sequencing of the enigmatic yeast Saitoella complicata.</title>
        <authorList>
            <person name="Nishida H."/>
            <person name="Hamamoto M."/>
            <person name="Sugiyama J."/>
        </authorList>
    </citation>
    <scope>NUCLEOTIDE SEQUENCE [LARGE SCALE GENOMIC DNA]</scope>
    <source>
        <strain evidence="13 14">NRRL Y-17804</strain>
    </source>
</reference>
<dbReference type="InterPro" id="IPR001650">
    <property type="entry name" value="Helicase_C-like"/>
</dbReference>
<keyword evidence="4" id="KW-0378">Hydrolase</keyword>
<evidence type="ECO:0000256" key="3">
    <source>
        <dbReference type="ARBA" id="ARBA00022741"/>
    </source>
</evidence>
<evidence type="ECO:0000256" key="8">
    <source>
        <dbReference type="ARBA" id="ARBA00023242"/>
    </source>
</evidence>
<dbReference type="SMART" id="SM00454">
    <property type="entry name" value="SAM"/>
    <property type="match status" value="1"/>
</dbReference>
<dbReference type="Gene3D" id="3.40.50.300">
    <property type="entry name" value="P-loop containing nucleotide triphosphate hydrolases"/>
    <property type="match status" value="1"/>
</dbReference>
<keyword evidence="6" id="KW-0067">ATP-binding</keyword>
<evidence type="ECO:0000256" key="6">
    <source>
        <dbReference type="ARBA" id="ARBA00022840"/>
    </source>
</evidence>
<comment type="caution">
    <text evidence="13">The sequence shown here is derived from an EMBL/GenBank/DDBJ whole genome shotgun (WGS) entry which is preliminary data.</text>
</comment>
<evidence type="ECO:0000256" key="9">
    <source>
        <dbReference type="SAM" id="MobiDB-lite"/>
    </source>
</evidence>
<comment type="similarity">
    <text evidence="2">Belongs to the SNF2/RAD54 helicase family.</text>
</comment>
<dbReference type="InterPro" id="IPR001660">
    <property type="entry name" value="SAM"/>
</dbReference>
<feature type="domain" description="Helicase C-terminal" evidence="12">
    <location>
        <begin position="1346"/>
        <end position="1508"/>
    </location>
</feature>
<feature type="region of interest" description="Disordered" evidence="9">
    <location>
        <begin position="564"/>
        <end position="632"/>
    </location>
</feature>
<dbReference type="GO" id="GO:0003677">
    <property type="term" value="F:DNA binding"/>
    <property type="evidence" value="ECO:0007669"/>
    <property type="project" value="UniProtKB-KW"/>
</dbReference>
<feature type="compositionally biased region" description="Acidic residues" evidence="9">
    <location>
        <begin position="833"/>
        <end position="843"/>
    </location>
</feature>
<keyword evidence="14" id="KW-1185">Reference proteome</keyword>
<evidence type="ECO:0000256" key="7">
    <source>
        <dbReference type="ARBA" id="ARBA00023125"/>
    </source>
</evidence>
<feature type="region of interest" description="Disordered" evidence="9">
    <location>
        <begin position="250"/>
        <end position="287"/>
    </location>
</feature>
<dbReference type="PANTHER" id="PTHR45797:SF1">
    <property type="entry name" value="HELICASE ARIP4"/>
    <property type="match status" value="1"/>
</dbReference>
<dbReference type="PANTHER" id="PTHR45797">
    <property type="entry name" value="RAD54-LIKE"/>
    <property type="match status" value="1"/>
</dbReference>
<dbReference type="GO" id="GO:0016887">
    <property type="term" value="F:ATP hydrolysis activity"/>
    <property type="evidence" value="ECO:0007669"/>
    <property type="project" value="InterPro"/>
</dbReference>
<evidence type="ECO:0000259" key="12">
    <source>
        <dbReference type="PROSITE" id="PS51194"/>
    </source>
</evidence>
<feature type="compositionally biased region" description="Basic and acidic residues" evidence="9">
    <location>
        <begin position="493"/>
        <end position="516"/>
    </location>
</feature>
<dbReference type="GO" id="GO:0004386">
    <property type="term" value="F:helicase activity"/>
    <property type="evidence" value="ECO:0007669"/>
    <property type="project" value="UniProtKB-KW"/>
</dbReference>
<dbReference type="EMBL" id="BACD03000011">
    <property type="protein sequence ID" value="GAO47914.1"/>
    <property type="molecule type" value="Genomic_DNA"/>
</dbReference>
<dbReference type="CDD" id="cd18007">
    <property type="entry name" value="DEXHc_ATRX-like"/>
    <property type="match status" value="1"/>
</dbReference>
<dbReference type="Pfam" id="PF00176">
    <property type="entry name" value="SNF2-rel_dom"/>
    <property type="match status" value="1"/>
</dbReference>
<dbReference type="Proteomes" id="UP000033140">
    <property type="component" value="Unassembled WGS sequence"/>
</dbReference>
<evidence type="ECO:0000256" key="2">
    <source>
        <dbReference type="ARBA" id="ARBA00007025"/>
    </source>
</evidence>
<dbReference type="STRING" id="698492.A0A0E9NDK4"/>
<feature type="domain" description="Helicase ATP-binding" evidence="11">
    <location>
        <begin position="969"/>
        <end position="1166"/>
    </location>
</feature>
<keyword evidence="8" id="KW-0539">Nucleus</keyword>
<sequence>MVISDLFSGGQYNTPDPQLTAPQSSATRQKRCSKLSRCNCGSIHSHTMANHHNESPAAAQAQSSLPTDPWTWTLSQVQHWVRETFPTSAADPAFTQALASNDVDGRVFLRLDNGTLRDDLGLRSLGQRQRLLDAIEELREGSVGWRGWQVRRQSRGVQLFGTLGSVMETPAQMGMEVLGGEVKTPVGVGWPYSSGGRHPFDDAPLAMSIPVAARAQIVGSPVLERAAHGDGDLSMDDLGQVIEAFDNEDMQNIDTNPTSPEGEGRPEVGTAQIIPEKPQQRPPTKTPRLKRALLPGRKSTLTPDSIFFGHKDALTGEIGDLKDDWAISSAGIETQYHVGELEYAQRLLKGFLWRRSIPERVPKERGKPGKRWIVQPVHDFAVEDPELTPIVLYSLSSDPDDQTPTVTLTQTTRSDLRLPPPPLLLRPRPSPYTIQFSTPINPNNALDKIGNFDFDWESLRKYEVMEGGDRVLPIYGESGSEGEYDEELLREMEEEERAREREESGGGEKVVLEKAKPAPLFASSPSPERETAVSLEGVRASRAGTAVTGVGTRKIVEDAAEDILTPLRSTPSSPSLRSSQSPPVGTQVPWPPPQARRSSPFDDDEDLDGRTSLTGGTPTDGGRERWPSTGLQSEPIVIDDSDEEMVIGGPSPRGVLKVVLSDDELPDASTVLLQISQKPLKPAKTEDENLKVSGVYGRVGNLLRQVSDETVFSAICELTYKALNGQPFTLPGESEEVLQAFATIWSEYALECAEHMPDTVLTNWQADRIMQQDTFFGYLGKRKGSLRREGIDLDPVEEKHRPESDEPRAPRKLKKLRMKPERSRPREEAFPGEFDDLDDGDMSEGDRSTQVHPIFKKRRTQDSTLDDDSDSDGSDHERSRNIRTRPAVREPRVKKDRQVADNQRRQLLLLKNIQKRADEAAKRGDNSGRFIINLGHKTGEKEVILHDYYVKTLKEHQKEGLRFMWQQVLMLGDRSKGCLLAHTMGLGKTLQVVSFLYTLQEQVLLRNGDIPEHLLANRVMILMPASLVRNWQEELRKWVPRSDGDMLGKIYTIDAITDPYERFDVINEWYENAGIMLMSYDTFRILALNSRERYEAEDAEALQKWLIKPGPSLVIADEAHKFKNKDAKISSVTRMFETASRIALTGSPLANNLEEYWSMIEWIDPGFLGTPAAFRNHFVLPINDGLFLDSTPHERKFSQKKLAGLKKIIESKVHRKDITAIEEFLPSKTEFVISMPPSPAQRLFYDQYLGEIQNDLDSGDGGTQGLLGRLAILKLICSHPITILDDSTQAGRKRAKKAAADDEDADISIDLSRDITARFRNWVVETANTALAPNPNDPKHSTKCIIFLQIILGAKKKKEKVLLFSQSLATLNYLQRLAEGNKVQCKSLTGMTPILSRQNDIAAFNNDQSTTLYLISAKAGGIGLNVTGASRVILFDPDWNPVWDEQSVGRAYRLGQTKPVYVYRFVTMGSYEDRMFKSNLHKLGLSLRVVDSRNPRAAAARKELRKLFSKLPEAQTVESELDLNMDEIKGKDSILDEVVEKNRDLIYRIDLTETFKKDAGDGLTAEELAEAIREAEDDKLRLASGGMLASQQMPMTWPVPATQPTSTPIVPQENGILI</sequence>
<gene>
    <name evidence="13" type="ORF">G7K_2110-t1</name>
</gene>
<dbReference type="InterPro" id="IPR027417">
    <property type="entry name" value="P-loop_NTPase"/>
</dbReference>
<evidence type="ECO:0000256" key="1">
    <source>
        <dbReference type="ARBA" id="ARBA00004123"/>
    </source>
</evidence>
<dbReference type="SMART" id="SM00490">
    <property type="entry name" value="HELICc"/>
    <property type="match status" value="1"/>
</dbReference>
<dbReference type="GO" id="GO:0005634">
    <property type="term" value="C:nucleus"/>
    <property type="evidence" value="ECO:0007669"/>
    <property type="project" value="UniProtKB-SubCell"/>
</dbReference>
<evidence type="ECO:0000259" key="10">
    <source>
        <dbReference type="PROSITE" id="PS50105"/>
    </source>
</evidence>
<accession>A0A0E9NDK4</accession>
<dbReference type="Pfam" id="PF07647">
    <property type="entry name" value="SAM_2"/>
    <property type="match status" value="1"/>
</dbReference>
<proteinExistence type="inferred from homology"/>
<dbReference type="InterPro" id="IPR038718">
    <property type="entry name" value="SNF2-like_sf"/>
</dbReference>
<organism evidence="13 14">
    <name type="scientific">Saitoella complicata (strain BCRC 22490 / CBS 7301 / JCM 7358 / NBRC 10748 / NRRL Y-17804)</name>
    <dbReference type="NCBI Taxonomy" id="698492"/>
    <lineage>
        <taxon>Eukaryota</taxon>
        <taxon>Fungi</taxon>
        <taxon>Dikarya</taxon>
        <taxon>Ascomycota</taxon>
        <taxon>Taphrinomycotina</taxon>
        <taxon>Taphrinomycotina incertae sedis</taxon>
        <taxon>Saitoella</taxon>
    </lineage>
</organism>
<feature type="region of interest" description="Disordered" evidence="9">
    <location>
        <begin position="395"/>
        <end position="429"/>
    </location>
</feature>
<reference evidence="13 14" key="3">
    <citation type="journal article" date="2015" name="Genome Announc.">
        <title>Draft Genome Sequence of the Archiascomycetous Yeast Saitoella complicata.</title>
        <authorList>
            <person name="Yamauchi K."/>
            <person name="Kondo S."/>
            <person name="Hamamoto M."/>
            <person name="Takahashi Y."/>
            <person name="Ogura Y."/>
            <person name="Hayashi T."/>
            <person name="Nishida H."/>
        </authorList>
    </citation>
    <scope>NUCLEOTIDE SEQUENCE [LARGE SCALE GENOMIC DNA]</scope>
    <source>
        <strain evidence="13 14">NRRL Y-17804</strain>
    </source>
</reference>
<feature type="region of interest" description="Disordered" evidence="9">
    <location>
        <begin position="493"/>
        <end position="536"/>
    </location>
</feature>
<feature type="compositionally biased region" description="Basic and acidic residues" evidence="9">
    <location>
        <begin position="887"/>
        <end position="901"/>
    </location>
</feature>
<evidence type="ECO:0000256" key="5">
    <source>
        <dbReference type="ARBA" id="ARBA00022806"/>
    </source>
</evidence>
<reference evidence="13 14" key="2">
    <citation type="journal article" date="2014" name="J. Gen. Appl. Microbiol.">
        <title>The early diverging ascomycetous budding yeast Saitoella complicata has three histone deacetylases belonging to the Clr6, Hos2, and Rpd3 lineages.</title>
        <authorList>
            <person name="Nishida H."/>
            <person name="Matsumoto T."/>
            <person name="Kondo S."/>
            <person name="Hamamoto M."/>
            <person name="Yoshikawa H."/>
        </authorList>
    </citation>
    <scope>NUCLEOTIDE SEQUENCE [LARGE SCALE GENOMIC DNA]</scope>
    <source>
        <strain evidence="13 14">NRRL Y-17804</strain>
    </source>
</reference>
<evidence type="ECO:0000313" key="13">
    <source>
        <dbReference type="EMBL" id="GAO47914.1"/>
    </source>
</evidence>
<feature type="compositionally biased region" description="Polar residues" evidence="9">
    <location>
        <begin position="10"/>
        <end position="27"/>
    </location>
</feature>
<feature type="region of interest" description="Disordered" evidence="9">
    <location>
        <begin position="1"/>
        <end position="28"/>
    </location>
</feature>
<protein>
    <submittedName>
        <fullName evidence="13">Uncharacterized protein</fullName>
    </submittedName>
</protein>
<dbReference type="SUPFAM" id="SSF52540">
    <property type="entry name" value="P-loop containing nucleoside triphosphate hydrolases"/>
    <property type="match status" value="2"/>
</dbReference>
<dbReference type="Gene3D" id="1.10.150.50">
    <property type="entry name" value="Transcription Factor, Ets-1"/>
    <property type="match status" value="1"/>
</dbReference>
<dbReference type="InterPro" id="IPR049730">
    <property type="entry name" value="SNF2/RAD54-like_C"/>
</dbReference>
<feature type="compositionally biased region" description="Basic and acidic residues" evidence="9">
    <location>
        <begin position="790"/>
        <end position="809"/>
    </location>
</feature>
<name>A0A0E9NDK4_SAICN</name>
<keyword evidence="5" id="KW-0347">Helicase</keyword>
<dbReference type="InterPro" id="IPR000330">
    <property type="entry name" value="SNF2_N"/>
</dbReference>
<dbReference type="InterPro" id="IPR014001">
    <property type="entry name" value="Helicase_ATP-bd"/>
</dbReference>
<dbReference type="Pfam" id="PF00271">
    <property type="entry name" value="Helicase_C"/>
    <property type="match status" value="1"/>
</dbReference>
<keyword evidence="7" id="KW-0238">DNA-binding</keyword>
<dbReference type="PROSITE" id="PS51194">
    <property type="entry name" value="HELICASE_CTER"/>
    <property type="match status" value="1"/>
</dbReference>
<evidence type="ECO:0000313" key="14">
    <source>
        <dbReference type="Proteomes" id="UP000033140"/>
    </source>
</evidence>
<dbReference type="GO" id="GO:0005524">
    <property type="term" value="F:ATP binding"/>
    <property type="evidence" value="ECO:0007669"/>
    <property type="project" value="UniProtKB-KW"/>
</dbReference>
<dbReference type="SUPFAM" id="SSF47769">
    <property type="entry name" value="SAM/Pointed domain"/>
    <property type="match status" value="1"/>
</dbReference>
<dbReference type="SMART" id="SM00487">
    <property type="entry name" value="DEXDc"/>
    <property type="match status" value="1"/>
</dbReference>
<dbReference type="InterPro" id="IPR044574">
    <property type="entry name" value="ARIP4-like"/>
</dbReference>
<dbReference type="CDD" id="cd18793">
    <property type="entry name" value="SF2_C_SNF"/>
    <property type="match status" value="1"/>
</dbReference>
<feature type="compositionally biased region" description="Low complexity" evidence="9">
    <location>
        <begin position="564"/>
        <end position="588"/>
    </location>
</feature>
<feature type="compositionally biased region" description="Low complexity" evidence="9">
    <location>
        <begin position="402"/>
        <end position="412"/>
    </location>
</feature>
<dbReference type="Gene3D" id="3.40.50.10810">
    <property type="entry name" value="Tandem AAA-ATPase domain"/>
    <property type="match status" value="1"/>
</dbReference>
<dbReference type="InterPro" id="IPR013761">
    <property type="entry name" value="SAM/pointed_sf"/>
</dbReference>